<reference evidence="7 8" key="1">
    <citation type="submission" date="2019-08" db="EMBL/GenBank/DDBJ databases">
        <title>Genome sequence of Gelidibacter salicanalis IC162T.</title>
        <authorList>
            <person name="Bowman J.P."/>
        </authorList>
    </citation>
    <scope>NUCLEOTIDE SEQUENCE [LARGE SCALE GENOMIC DNA]</scope>
    <source>
        <strain evidence="7 8">IC162</strain>
    </source>
</reference>
<evidence type="ECO:0000256" key="5">
    <source>
        <dbReference type="RuleBase" id="RU003345"/>
    </source>
</evidence>
<accession>A0A5C7AVH6</accession>
<dbReference type="FunFam" id="3.40.605.10:FF:000012">
    <property type="entry name" value="NAD-dependent succinate-semialdehyde dehydrogenase"/>
    <property type="match status" value="1"/>
</dbReference>
<dbReference type="SUPFAM" id="SSF53720">
    <property type="entry name" value="ALDH-like"/>
    <property type="match status" value="1"/>
</dbReference>
<feature type="active site" evidence="4">
    <location>
        <position position="230"/>
    </location>
</feature>
<feature type="domain" description="Aldehyde dehydrogenase" evidence="6">
    <location>
        <begin position="3"/>
        <end position="450"/>
    </location>
</feature>
<dbReference type="InterPro" id="IPR029510">
    <property type="entry name" value="Ald_DH_CS_GLU"/>
</dbReference>
<keyword evidence="2" id="KW-0521">NADP</keyword>
<evidence type="ECO:0000256" key="3">
    <source>
        <dbReference type="ARBA" id="ARBA00023002"/>
    </source>
</evidence>
<dbReference type="RefSeq" id="WP_146888756.1">
    <property type="nucleotide sequence ID" value="NZ_VORX01000001.1"/>
</dbReference>
<dbReference type="InterPro" id="IPR016162">
    <property type="entry name" value="Ald_DH_N"/>
</dbReference>
<evidence type="ECO:0000256" key="2">
    <source>
        <dbReference type="ARBA" id="ARBA00022857"/>
    </source>
</evidence>
<evidence type="ECO:0000256" key="1">
    <source>
        <dbReference type="ARBA" id="ARBA00009986"/>
    </source>
</evidence>
<sequence length="454" mass="50383">MKNTIITTNPYSHKLIKEYDMHTSKDLNKILNTADARFYKWRQTSIKERCRLLMNLAQILEDDKQELAELMTNEMGKPITQSIAEIEKCLTVCDFYATNADDFLADELIETDASESFISYDPLGTILAIMPWNYPFWQVFRFAIPTITAGNTAILKHAANVTGCGMAIEALFEKAGYPKGCFTTILAGHDAIENLISNDKIKALTLTGSEKAGRKIAATAGQNLKKTVLELGGNNACIVLDDADLDTYMDTIVNARMQNAGQSCIAAKRFIVTEGIYDDFLKRFKKQVAALKHDDPLKPETTFGTLARTNGADTLKKQVDDSIAMGAKLIVGNKKNNAYFEPTILTNITKDMPVFKEETFGPVAPIMKVKDVEEAFQMAAETRFGLGTMVFTQSMDTAHQYISTVADGAYFVNELVKSDSRLPFGGTKASGYGRELSKEGIHEFVNRKTVFINH</sequence>
<gene>
    <name evidence="7" type="ORF">ES711_01165</name>
</gene>
<name>A0A5C7AVH6_9FLAO</name>
<dbReference type="PROSITE" id="PS00687">
    <property type="entry name" value="ALDEHYDE_DEHYDR_GLU"/>
    <property type="match status" value="1"/>
</dbReference>
<dbReference type="PANTHER" id="PTHR43217:SF1">
    <property type="entry name" value="SUCCINATE SEMIALDEHYDE DEHYDROGENASE [NAD(P)+] SAD"/>
    <property type="match status" value="1"/>
</dbReference>
<evidence type="ECO:0000256" key="4">
    <source>
        <dbReference type="PROSITE-ProRule" id="PRU10007"/>
    </source>
</evidence>
<organism evidence="7 8">
    <name type="scientific">Gelidibacter salicanalis</name>
    <dbReference type="NCBI Taxonomy" id="291193"/>
    <lineage>
        <taxon>Bacteria</taxon>
        <taxon>Pseudomonadati</taxon>
        <taxon>Bacteroidota</taxon>
        <taxon>Flavobacteriia</taxon>
        <taxon>Flavobacteriales</taxon>
        <taxon>Flavobacteriaceae</taxon>
        <taxon>Gelidibacter</taxon>
    </lineage>
</organism>
<evidence type="ECO:0000313" key="8">
    <source>
        <dbReference type="Proteomes" id="UP000321734"/>
    </source>
</evidence>
<dbReference type="InterPro" id="IPR044148">
    <property type="entry name" value="ALDH_GabD1-like"/>
</dbReference>
<keyword evidence="8" id="KW-1185">Reference proteome</keyword>
<dbReference type="Pfam" id="PF00171">
    <property type="entry name" value="Aldedh"/>
    <property type="match status" value="1"/>
</dbReference>
<comment type="caution">
    <text evidence="7">The sequence shown here is derived from an EMBL/GenBank/DDBJ whole genome shotgun (WGS) entry which is preliminary data.</text>
</comment>
<dbReference type="PANTHER" id="PTHR43217">
    <property type="entry name" value="SUCCINATE SEMIALDEHYDE DEHYDROGENASE [NAD(P)+] SAD"/>
    <property type="match status" value="1"/>
</dbReference>
<evidence type="ECO:0000259" key="6">
    <source>
        <dbReference type="Pfam" id="PF00171"/>
    </source>
</evidence>
<keyword evidence="3 5" id="KW-0560">Oxidoreductase</keyword>
<dbReference type="GO" id="GO:0004030">
    <property type="term" value="F:aldehyde dehydrogenase [NAD(P)+] activity"/>
    <property type="evidence" value="ECO:0007669"/>
    <property type="project" value="InterPro"/>
</dbReference>
<dbReference type="OrthoDB" id="9762913at2"/>
<protein>
    <submittedName>
        <fullName evidence="7">NAD-dependent succinate-semialdehyde dehydrogenase</fullName>
    </submittedName>
</protein>
<dbReference type="EMBL" id="VORX01000001">
    <property type="protein sequence ID" value="TXE10545.1"/>
    <property type="molecule type" value="Genomic_DNA"/>
</dbReference>
<proteinExistence type="inferred from homology"/>
<dbReference type="Proteomes" id="UP000321734">
    <property type="component" value="Unassembled WGS sequence"/>
</dbReference>
<dbReference type="GO" id="GO:0004777">
    <property type="term" value="F:succinate-semialdehyde dehydrogenase (NAD+) activity"/>
    <property type="evidence" value="ECO:0007669"/>
    <property type="project" value="TreeGrafter"/>
</dbReference>
<comment type="similarity">
    <text evidence="1 5">Belongs to the aldehyde dehydrogenase family.</text>
</comment>
<dbReference type="Gene3D" id="3.40.309.10">
    <property type="entry name" value="Aldehyde Dehydrogenase, Chain A, domain 2"/>
    <property type="match status" value="1"/>
</dbReference>
<evidence type="ECO:0000313" key="7">
    <source>
        <dbReference type="EMBL" id="TXE10545.1"/>
    </source>
</evidence>
<dbReference type="InterPro" id="IPR016161">
    <property type="entry name" value="Ald_DH/histidinol_DH"/>
</dbReference>
<dbReference type="InterPro" id="IPR015590">
    <property type="entry name" value="Aldehyde_DH_dom"/>
</dbReference>
<dbReference type="CDD" id="cd07100">
    <property type="entry name" value="ALDH_SSADH1_GabD1"/>
    <property type="match status" value="1"/>
</dbReference>
<dbReference type="InterPro" id="IPR047110">
    <property type="entry name" value="GABD/Sad-like"/>
</dbReference>
<dbReference type="AlphaFoldDB" id="A0A5C7AVH6"/>
<dbReference type="Gene3D" id="3.40.605.10">
    <property type="entry name" value="Aldehyde Dehydrogenase, Chain A, domain 1"/>
    <property type="match status" value="1"/>
</dbReference>
<dbReference type="FunFam" id="3.40.309.10:FF:000009">
    <property type="entry name" value="Aldehyde dehydrogenase A"/>
    <property type="match status" value="1"/>
</dbReference>
<dbReference type="InterPro" id="IPR016163">
    <property type="entry name" value="Ald_DH_C"/>
</dbReference>